<dbReference type="RefSeq" id="WP_114955925.1">
    <property type="nucleotide sequence ID" value="NZ_JBHSJF010000006.1"/>
</dbReference>
<dbReference type="InterPro" id="IPR001763">
    <property type="entry name" value="Rhodanese-like_dom"/>
</dbReference>
<dbReference type="PANTHER" id="PTHR11364">
    <property type="entry name" value="THIOSULFATE SULFERTANSFERASE"/>
    <property type="match status" value="1"/>
</dbReference>
<dbReference type="CDD" id="cd01448">
    <property type="entry name" value="TST_Repeat_1"/>
    <property type="match status" value="1"/>
</dbReference>
<evidence type="ECO:0000313" key="6">
    <source>
        <dbReference type="Proteomes" id="UP001595796"/>
    </source>
</evidence>
<dbReference type="InterPro" id="IPR045078">
    <property type="entry name" value="TST/MPST-like"/>
</dbReference>
<name>A0ABV9Z4F8_9HYPH</name>
<feature type="domain" description="Rhodanese" evidence="4">
    <location>
        <begin position="16"/>
        <end position="133"/>
    </location>
</feature>
<dbReference type="InterPro" id="IPR036873">
    <property type="entry name" value="Rhodanese-like_dom_sf"/>
</dbReference>
<keyword evidence="6" id="KW-1185">Reference proteome</keyword>
<keyword evidence="1 5" id="KW-0808">Transferase</keyword>
<gene>
    <name evidence="5" type="primary">sseA</name>
    <name evidence="5" type="ORF">ACFPFW_10525</name>
</gene>
<evidence type="ECO:0000259" key="4">
    <source>
        <dbReference type="PROSITE" id="PS50206"/>
    </source>
</evidence>
<dbReference type="InterPro" id="IPR001307">
    <property type="entry name" value="Thiosulphate_STrfase_CS"/>
</dbReference>
<dbReference type="GO" id="GO:0016784">
    <property type="term" value="F:3-mercaptopyruvate sulfurtransferase activity"/>
    <property type="evidence" value="ECO:0007669"/>
    <property type="project" value="UniProtKB-EC"/>
</dbReference>
<dbReference type="Proteomes" id="UP001595796">
    <property type="component" value="Unassembled WGS sequence"/>
</dbReference>
<dbReference type="PANTHER" id="PTHR11364:SF27">
    <property type="entry name" value="SULFURTRANSFERASE"/>
    <property type="match status" value="1"/>
</dbReference>
<dbReference type="SMART" id="SM00450">
    <property type="entry name" value="RHOD"/>
    <property type="match status" value="2"/>
</dbReference>
<proteinExistence type="predicted"/>
<protein>
    <submittedName>
        <fullName evidence="5">3-mercaptopyruvate sulfurtransferase</fullName>
        <ecNumber evidence="5">2.8.1.2</ecNumber>
    </submittedName>
</protein>
<dbReference type="Gene3D" id="3.40.250.10">
    <property type="entry name" value="Rhodanese-like domain"/>
    <property type="match status" value="2"/>
</dbReference>
<dbReference type="EC" id="2.8.1.2" evidence="5"/>
<sequence>MRSNLVSTDWLANNLSRSDVVVLDASWYTPDRDRDPVAEYRAAHIPGAVRFDIDAISDHSSSLPHTLASPETFAAAVGKLGVSDDMTVVVYDGAGMFSAARVWWNFRVMGLKDVFVLDGGFPKWQAEGRPTEAGEVTRGPRHFSTRFDAGAVAHIDDVRQALDDGLAQVVDARSGTRYRGEEEEPRPGVQPGHMPGSHNVHYSSVLTDGQLKDAKALEEVFSKNGVELDGPILTTCGSGVTAAILALAVEESGRPLPRLYDGSWAEWGSRSDTPKAKG</sequence>
<dbReference type="CDD" id="cd01449">
    <property type="entry name" value="TST_Repeat_2"/>
    <property type="match status" value="1"/>
</dbReference>
<dbReference type="Pfam" id="PF00581">
    <property type="entry name" value="Rhodanese"/>
    <property type="match status" value="2"/>
</dbReference>
<dbReference type="PROSITE" id="PS50206">
    <property type="entry name" value="RHODANESE_3"/>
    <property type="match status" value="2"/>
</dbReference>
<evidence type="ECO:0000256" key="2">
    <source>
        <dbReference type="ARBA" id="ARBA00022737"/>
    </source>
</evidence>
<feature type="region of interest" description="Disordered" evidence="3">
    <location>
        <begin position="173"/>
        <end position="201"/>
    </location>
</feature>
<keyword evidence="2" id="KW-0677">Repeat</keyword>
<organism evidence="5 6">
    <name type="scientific">Flaviflagellibacter deserti</name>
    <dbReference type="NCBI Taxonomy" id="2267266"/>
    <lineage>
        <taxon>Bacteria</taxon>
        <taxon>Pseudomonadati</taxon>
        <taxon>Pseudomonadota</taxon>
        <taxon>Alphaproteobacteria</taxon>
        <taxon>Hyphomicrobiales</taxon>
        <taxon>Flaviflagellibacter</taxon>
    </lineage>
</organism>
<dbReference type="PROSITE" id="PS00380">
    <property type="entry name" value="RHODANESE_1"/>
    <property type="match status" value="1"/>
</dbReference>
<feature type="domain" description="Rhodanese" evidence="4">
    <location>
        <begin position="163"/>
        <end position="276"/>
    </location>
</feature>
<dbReference type="NCBIfam" id="NF008557">
    <property type="entry name" value="PRK11493.1"/>
    <property type="match status" value="1"/>
</dbReference>
<accession>A0ABV9Z4F8</accession>
<evidence type="ECO:0000256" key="3">
    <source>
        <dbReference type="SAM" id="MobiDB-lite"/>
    </source>
</evidence>
<reference evidence="6" key="1">
    <citation type="journal article" date="2019" name="Int. J. Syst. Evol. Microbiol.">
        <title>The Global Catalogue of Microorganisms (GCM) 10K type strain sequencing project: providing services to taxonomists for standard genome sequencing and annotation.</title>
        <authorList>
            <consortium name="The Broad Institute Genomics Platform"/>
            <consortium name="The Broad Institute Genome Sequencing Center for Infectious Disease"/>
            <person name="Wu L."/>
            <person name="Ma J."/>
        </authorList>
    </citation>
    <scope>NUCLEOTIDE SEQUENCE [LARGE SCALE GENOMIC DNA]</scope>
    <source>
        <strain evidence="6">CGMCC 1.16444</strain>
    </source>
</reference>
<evidence type="ECO:0000256" key="1">
    <source>
        <dbReference type="ARBA" id="ARBA00022679"/>
    </source>
</evidence>
<comment type="caution">
    <text evidence="5">The sequence shown here is derived from an EMBL/GenBank/DDBJ whole genome shotgun (WGS) entry which is preliminary data.</text>
</comment>
<dbReference type="EMBL" id="JBHSJF010000006">
    <property type="protein sequence ID" value="MFC5068444.1"/>
    <property type="molecule type" value="Genomic_DNA"/>
</dbReference>
<evidence type="ECO:0000313" key="5">
    <source>
        <dbReference type="EMBL" id="MFC5068444.1"/>
    </source>
</evidence>
<dbReference type="SUPFAM" id="SSF52821">
    <property type="entry name" value="Rhodanese/Cell cycle control phosphatase"/>
    <property type="match status" value="2"/>
</dbReference>